<evidence type="ECO:0000256" key="1">
    <source>
        <dbReference type="SAM" id="Phobius"/>
    </source>
</evidence>
<keyword evidence="1" id="KW-0472">Membrane</keyword>
<name>A0A1G2CCC2_9BACT</name>
<sequence>MTSLEKIAKILRADKNHLMNLEKRMAEVTGKKGVFERIIEENESLVRARMLTLGIPGEAGAKEIYDSLISKIDSDDHRVFEILGKPTCNKKDDCQSIAAVALRIAGTPRGFFLKTEKAKEFLLKEPPRDTMKFLGYDSAEKMLASEDLFEIYSSLRFIEGNEWLNNHFFKQYETLTADNFEEREVRVIALDYKWGKSAEGFVNKKKHNISHLKELGVVFVIPTMLGISGEILRMFALIMHYLNEIPFYSDIARKISNEENFAAKYISLLRGDVVEKNVPEGEKAVWLVIQRYLSKDDENDWRLFVPHINPEAIHWEKAERSLPELGEEIDGSTELTINGFSKELSFWHDLNWVGDYFRDESGVEVLASFNLVDTVMSLVKEKEMVKYLYHHQEALWNKIFSEYMGEKTLEKYSRDYLLKGYFEI</sequence>
<comment type="caution">
    <text evidence="2">The sequence shown here is derived from an EMBL/GenBank/DDBJ whole genome shotgun (WGS) entry which is preliminary data.</text>
</comment>
<dbReference type="AlphaFoldDB" id="A0A1G2CCC2"/>
<evidence type="ECO:0000313" key="3">
    <source>
        <dbReference type="Proteomes" id="UP000176287"/>
    </source>
</evidence>
<feature type="transmembrane region" description="Helical" evidence="1">
    <location>
        <begin position="215"/>
        <end position="242"/>
    </location>
</feature>
<dbReference type="Proteomes" id="UP000176287">
    <property type="component" value="Unassembled WGS sequence"/>
</dbReference>
<keyword evidence="1" id="KW-0812">Transmembrane</keyword>
<reference evidence="2 3" key="1">
    <citation type="journal article" date="2016" name="Nat. Commun.">
        <title>Thousands of microbial genomes shed light on interconnected biogeochemical processes in an aquifer system.</title>
        <authorList>
            <person name="Anantharaman K."/>
            <person name="Brown C.T."/>
            <person name="Hug L.A."/>
            <person name="Sharon I."/>
            <person name="Castelle C.J."/>
            <person name="Probst A.J."/>
            <person name="Thomas B.C."/>
            <person name="Singh A."/>
            <person name="Wilkins M.J."/>
            <person name="Karaoz U."/>
            <person name="Brodie E.L."/>
            <person name="Williams K.H."/>
            <person name="Hubbard S.S."/>
            <person name="Banfield J.F."/>
        </authorList>
    </citation>
    <scope>NUCLEOTIDE SEQUENCE [LARGE SCALE GENOMIC DNA]</scope>
</reference>
<evidence type="ECO:0000313" key="2">
    <source>
        <dbReference type="EMBL" id="OGY98876.1"/>
    </source>
</evidence>
<gene>
    <name evidence="2" type="ORF">A3B13_00285</name>
</gene>
<organism evidence="2 3">
    <name type="scientific">Candidatus Liptonbacteria bacterium RIFCSPLOWO2_01_FULL_45_15</name>
    <dbReference type="NCBI Taxonomy" id="1798649"/>
    <lineage>
        <taxon>Bacteria</taxon>
        <taxon>Candidatus Liptoniibacteriota</taxon>
    </lineage>
</organism>
<proteinExistence type="predicted"/>
<dbReference type="EMBL" id="MHKZ01000050">
    <property type="protein sequence ID" value="OGY98876.1"/>
    <property type="molecule type" value="Genomic_DNA"/>
</dbReference>
<dbReference type="STRING" id="1798649.A3B13_00285"/>
<protein>
    <submittedName>
        <fullName evidence="2">Uncharacterized protein</fullName>
    </submittedName>
</protein>
<accession>A0A1G2CCC2</accession>
<keyword evidence="1" id="KW-1133">Transmembrane helix</keyword>